<reference evidence="2 3" key="1">
    <citation type="submission" date="2024-03" db="EMBL/GenBank/DDBJ databases">
        <title>The Acrasis kona genome and developmental transcriptomes reveal deep origins of eukaryotic multicellular pathways.</title>
        <authorList>
            <person name="Sheikh S."/>
            <person name="Fu C.-J."/>
            <person name="Brown M.W."/>
            <person name="Baldauf S.L."/>
        </authorList>
    </citation>
    <scope>NUCLEOTIDE SEQUENCE [LARGE SCALE GENOMIC DNA]</scope>
    <source>
        <strain evidence="2 3">ATCC MYA-3509</strain>
    </source>
</reference>
<feature type="domain" description="BTB" evidence="1">
    <location>
        <begin position="176"/>
        <end position="248"/>
    </location>
</feature>
<dbReference type="Gene3D" id="3.30.710.10">
    <property type="entry name" value="Potassium Channel Kv1.1, Chain A"/>
    <property type="match status" value="2"/>
</dbReference>
<gene>
    <name evidence="2" type="ORF">AKO1_015823</name>
</gene>
<dbReference type="Pfam" id="PF13540">
    <property type="entry name" value="RCC1_2"/>
    <property type="match status" value="1"/>
</dbReference>
<dbReference type="PROSITE" id="PS50097">
    <property type="entry name" value="BTB"/>
    <property type="match status" value="2"/>
</dbReference>
<accession>A0AAW2ZHD7</accession>
<protein>
    <recommendedName>
        <fullName evidence="1">BTB domain-containing protein</fullName>
    </recommendedName>
</protein>
<evidence type="ECO:0000259" key="1">
    <source>
        <dbReference type="PROSITE" id="PS50097"/>
    </source>
</evidence>
<dbReference type="Pfam" id="PF00651">
    <property type="entry name" value="BTB"/>
    <property type="match status" value="2"/>
</dbReference>
<name>A0AAW2ZHD7_9EUKA</name>
<dbReference type="PANTHER" id="PTHR24413">
    <property type="entry name" value="SPECKLE-TYPE POZ PROTEIN"/>
    <property type="match status" value="1"/>
</dbReference>
<dbReference type="Proteomes" id="UP001431209">
    <property type="component" value="Unassembled WGS sequence"/>
</dbReference>
<dbReference type="SUPFAM" id="SSF50985">
    <property type="entry name" value="RCC1/BLIP-II"/>
    <property type="match status" value="1"/>
</dbReference>
<dbReference type="Gene3D" id="2.130.10.30">
    <property type="entry name" value="Regulator of chromosome condensation 1/beta-lactamase-inhibitor protein II"/>
    <property type="match status" value="1"/>
</dbReference>
<evidence type="ECO:0000313" key="2">
    <source>
        <dbReference type="EMBL" id="KAL0488754.1"/>
    </source>
</evidence>
<sequence>MLVSKGNNNCGELPGPIINPFYTPYRDLSKPYSPTNDKIKAIYLHQFSLMFCTEAGDLYTLGRDFVGYYSGELLFDNVKPYLILGINNAKQFRSSGTKISFYTIALTDSGDVYAWGDNRSMQNGSGEITHSFYPTLVRPLYGKKVTSICTMRDKIAAIVCPQSNEIKHLFNDDSFSDICIRVEDCEQIISCHKIILLSRCPVLLCLIENNMLNRYICSFLSKQNLTFKGIDLYRGLLVIVYYLYSDELLNVKTAIFRDVDAEESTVYMCSLMISNVLHTLHHLLKEHFDRQDDIMTLSKMLEEDETDYGARISEHYNSLFETPLSRFKYMCSNWNMSAQSTVFIKSTLKDDMNRIYNTNSYSDVTIQCTDKQGDLRFIYCHKAVLCGVCPFFKSMYAVDVEQSNKQIVLLEEFCFESIDCLLRFVYYADDSLITPENVVDVLICADYFEVRSLKTILESRISDLLEVDSVLDLFESVINVHNTQYLRANTISFILKNFHEVYQSERYQSMDADFKNEMEGRARKANIRFETKFIKKGPEKTTVNLNSEELPVSSTKKRRCKVQ</sequence>
<dbReference type="InterPro" id="IPR009091">
    <property type="entry name" value="RCC1/BLIP-II"/>
</dbReference>
<keyword evidence="3" id="KW-1185">Reference proteome</keyword>
<dbReference type="SMART" id="SM00225">
    <property type="entry name" value="BTB"/>
    <property type="match status" value="2"/>
</dbReference>
<dbReference type="EMBL" id="JAOPGA020001473">
    <property type="protein sequence ID" value="KAL0488754.1"/>
    <property type="molecule type" value="Genomic_DNA"/>
</dbReference>
<dbReference type="InterPro" id="IPR011333">
    <property type="entry name" value="SKP1/BTB/POZ_sf"/>
</dbReference>
<dbReference type="SUPFAM" id="SSF54695">
    <property type="entry name" value="POZ domain"/>
    <property type="match status" value="2"/>
</dbReference>
<feature type="domain" description="BTB" evidence="1">
    <location>
        <begin position="362"/>
        <end position="434"/>
    </location>
</feature>
<dbReference type="InterPro" id="IPR000210">
    <property type="entry name" value="BTB/POZ_dom"/>
</dbReference>
<proteinExistence type="predicted"/>
<evidence type="ECO:0000313" key="3">
    <source>
        <dbReference type="Proteomes" id="UP001431209"/>
    </source>
</evidence>
<comment type="caution">
    <text evidence="2">The sequence shown here is derived from an EMBL/GenBank/DDBJ whole genome shotgun (WGS) entry which is preliminary data.</text>
</comment>
<dbReference type="AlphaFoldDB" id="A0AAW2ZHD7"/>
<dbReference type="CDD" id="cd18186">
    <property type="entry name" value="BTB_POZ_ZBTB_KLHL-like"/>
    <property type="match status" value="2"/>
</dbReference>
<organism evidence="2 3">
    <name type="scientific">Acrasis kona</name>
    <dbReference type="NCBI Taxonomy" id="1008807"/>
    <lineage>
        <taxon>Eukaryota</taxon>
        <taxon>Discoba</taxon>
        <taxon>Heterolobosea</taxon>
        <taxon>Tetramitia</taxon>
        <taxon>Eutetramitia</taxon>
        <taxon>Acrasidae</taxon>
        <taxon>Acrasis</taxon>
    </lineage>
</organism>